<comment type="caution">
    <text evidence="1">The sequence shown here is derived from an EMBL/GenBank/DDBJ whole genome shotgun (WGS) entry which is preliminary data.</text>
</comment>
<dbReference type="Proteomes" id="UP000187172">
    <property type="component" value="Unassembled WGS sequence"/>
</dbReference>
<evidence type="ECO:0000313" key="1">
    <source>
        <dbReference type="EMBL" id="OMF46905.1"/>
    </source>
</evidence>
<reference evidence="1 2" key="1">
    <citation type="submission" date="2016-11" db="EMBL/GenBank/DDBJ databases">
        <title>Paenibacillus species isolates.</title>
        <authorList>
            <person name="Beno S.M."/>
        </authorList>
    </citation>
    <scope>NUCLEOTIDE SEQUENCE [LARGE SCALE GENOMIC DNA]</scope>
    <source>
        <strain evidence="1 2">FSL R5-0378</strain>
    </source>
</reference>
<accession>A0A1R1E518</accession>
<gene>
    <name evidence="1" type="ORF">BK138_32960</name>
</gene>
<name>A0A1R1E518_9BACL</name>
<proteinExistence type="predicted"/>
<keyword evidence="2" id="KW-1185">Reference proteome</keyword>
<dbReference type="AlphaFoldDB" id="A0A1R1E518"/>
<evidence type="ECO:0000313" key="2">
    <source>
        <dbReference type="Proteomes" id="UP000187172"/>
    </source>
</evidence>
<sequence length="68" mass="7389">MISTELAGPLPHGLMICRAPDFRQATFFDGVRNIFGGWEDGRGKVGKAGGTGIFEVVELMVKQKKKPP</sequence>
<dbReference type="STRING" id="297318.BK138_32960"/>
<protein>
    <submittedName>
        <fullName evidence="1">Uncharacterized protein</fullName>
    </submittedName>
</protein>
<dbReference type="EMBL" id="MRTP01000020">
    <property type="protein sequence ID" value="OMF46905.1"/>
    <property type="molecule type" value="Genomic_DNA"/>
</dbReference>
<organism evidence="1 2">
    <name type="scientific">Paenibacillus rhizosphaerae</name>
    <dbReference type="NCBI Taxonomy" id="297318"/>
    <lineage>
        <taxon>Bacteria</taxon>
        <taxon>Bacillati</taxon>
        <taxon>Bacillota</taxon>
        <taxon>Bacilli</taxon>
        <taxon>Bacillales</taxon>
        <taxon>Paenibacillaceae</taxon>
        <taxon>Paenibacillus</taxon>
    </lineage>
</organism>